<gene>
    <name evidence="2" type="ORF">H8923_03520</name>
</gene>
<dbReference type="EMBL" id="JACRWE010000002">
    <property type="protein sequence ID" value="MBC5995816.1"/>
    <property type="molecule type" value="Genomic_DNA"/>
</dbReference>
<evidence type="ECO:0000313" key="3">
    <source>
        <dbReference type="Proteomes" id="UP000609849"/>
    </source>
</evidence>
<comment type="caution">
    <text evidence="2">The sequence shown here is derived from an EMBL/GenBank/DDBJ whole genome shotgun (WGS) entry which is preliminary data.</text>
</comment>
<dbReference type="RefSeq" id="WP_153923691.1">
    <property type="nucleotide sequence ID" value="NZ_JACRWE010000002.1"/>
</dbReference>
<dbReference type="CDD" id="cd00093">
    <property type="entry name" value="HTH_XRE"/>
    <property type="match status" value="1"/>
</dbReference>
<dbReference type="InterPro" id="IPR010982">
    <property type="entry name" value="Lambda_DNA-bd_dom_sf"/>
</dbReference>
<organism evidence="2 3">
    <name type="scientific">Romboutsia faecis</name>
    <dbReference type="NCBI Taxonomy" id="2764597"/>
    <lineage>
        <taxon>Bacteria</taxon>
        <taxon>Bacillati</taxon>
        <taxon>Bacillota</taxon>
        <taxon>Clostridia</taxon>
        <taxon>Peptostreptococcales</taxon>
        <taxon>Peptostreptococcaceae</taxon>
        <taxon>Romboutsia</taxon>
    </lineage>
</organism>
<reference evidence="2 3" key="1">
    <citation type="submission" date="2020-08" db="EMBL/GenBank/DDBJ databases">
        <authorList>
            <person name="Liu C."/>
            <person name="Sun Q."/>
        </authorList>
    </citation>
    <scope>NUCLEOTIDE SEQUENCE [LARGE SCALE GENOMIC DNA]</scope>
    <source>
        <strain evidence="2 3">NSJ-18</strain>
    </source>
</reference>
<sequence>MNLDLKYSHPGEYLKEKRLDMNLSLRGLSSKSGVSHTEISKVENGEREKPSSTTIFKMCKALELDFIDIAPLFNIDPAIEEELIEISSYSELELKPNTKLNTDRIRQSEIYALNQVCKEISEKYSININSDNFKEGYKLSNKSDVDFLCLTDNDMVIGIEVKVISNRLLPHHLQGIKGTFADFYFSFYNSYKPDNMLFFVCFISESDEAYEAISDIYKDDFYKFMPILNTRLYKMSIALNEEQK</sequence>
<evidence type="ECO:0000259" key="1">
    <source>
        <dbReference type="PROSITE" id="PS50943"/>
    </source>
</evidence>
<dbReference type="Gene3D" id="1.10.260.40">
    <property type="entry name" value="lambda repressor-like DNA-binding domains"/>
    <property type="match status" value="1"/>
</dbReference>
<protein>
    <submittedName>
        <fullName evidence="2">Helix-turn-helix transcriptional regulator</fullName>
    </submittedName>
</protein>
<dbReference type="InterPro" id="IPR001387">
    <property type="entry name" value="Cro/C1-type_HTH"/>
</dbReference>
<dbReference type="SUPFAM" id="SSF47413">
    <property type="entry name" value="lambda repressor-like DNA-binding domains"/>
    <property type="match status" value="1"/>
</dbReference>
<dbReference type="Pfam" id="PF01381">
    <property type="entry name" value="HTH_3"/>
    <property type="match status" value="1"/>
</dbReference>
<name>A0ABR7JLK4_9FIRM</name>
<accession>A0ABR7JLK4</accession>
<feature type="domain" description="HTH cro/C1-type" evidence="1">
    <location>
        <begin position="14"/>
        <end position="69"/>
    </location>
</feature>
<evidence type="ECO:0000313" key="2">
    <source>
        <dbReference type="EMBL" id="MBC5995816.1"/>
    </source>
</evidence>
<keyword evidence="3" id="KW-1185">Reference proteome</keyword>
<dbReference type="Proteomes" id="UP000609849">
    <property type="component" value="Unassembled WGS sequence"/>
</dbReference>
<dbReference type="PROSITE" id="PS50943">
    <property type="entry name" value="HTH_CROC1"/>
    <property type="match status" value="1"/>
</dbReference>
<dbReference type="SMART" id="SM00530">
    <property type="entry name" value="HTH_XRE"/>
    <property type="match status" value="1"/>
</dbReference>
<proteinExistence type="predicted"/>